<evidence type="ECO:0000313" key="2">
    <source>
        <dbReference type="EMBL" id="KAJ7073250.1"/>
    </source>
</evidence>
<protein>
    <submittedName>
        <fullName evidence="2">Uncharacterized protein</fullName>
    </submittedName>
</protein>
<dbReference type="EMBL" id="JARJCN010000119">
    <property type="protein sequence ID" value="KAJ7073250.1"/>
    <property type="molecule type" value="Genomic_DNA"/>
</dbReference>
<evidence type="ECO:0000313" key="3">
    <source>
        <dbReference type="Proteomes" id="UP001222325"/>
    </source>
</evidence>
<gene>
    <name evidence="2" type="ORF">B0H15DRAFT_65772</name>
</gene>
<comment type="caution">
    <text evidence="2">The sequence shown here is derived from an EMBL/GenBank/DDBJ whole genome shotgun (WGS) entry which is preliminary data.</text>
</comment>
<sequence length="212" mass="22934">MAVVKSQDESGQTPSRVVIVYHPTTTMINEDDEFPLAIPLEARKAGMAPKIGAGRVKGKTTKKNGTGPGKTKNRKNKPGAEALGDSKTGKGFALGETRTLLAALNSAVYQRESTRVAKSRGAVEQAKQALLLARKQLEGEREKMGQIEIRRAQAAQQHDEAMTVSKKQEEELTTRLELSKLRANARPTNSQTTSFLDYALDAPGLNKFGTTG</sequence>
<proteinExistence type="predicted"/>
<keyword evidence="3" id="KW-1185">Reference proteome</keyword>
<feature type="region of interest" description="Disordered" evidence="1">
    <location>
        <begin position="49"/>
        <end position="88"/>
    </location>
</feature>
<evidence type="ECO:0000256" key="1">
    <source>
        <dbReference type="SAM" id="MobiDB-lite"/>
    </source>
</evidence>
<reference evidence="2" key="1">
    <citation type="submission" date="2023-03" db="EMBL/GenBank/DDBJ databases">
        <title>Massive genome expansion in bonnet fungi (Mycena s.s.) driven by repeated elements and novel gene families across ecological guilds.</title>
        <authorList>
            <consortium name="Lawrence Berkeley National Laboratory"/>
            <person name="Harder C.B."/>
            <person name="Miyauchi S."/>
            <person name="Viragh M."/>
            <person name="Kuo A."/>
            <person name="Thoen E."/>
            <person name="Andreopoulos B."/>
            <person name="Lu D."/>
            <person name="Skrede I."/>
            <person name="Drula E."/>
            <person name="Henrissat B."/>
            <person name="Morin E."/>
            <person name="Kohler A."/>
            <person name="Barry K."/>
            <person name="LaButti K."/>
            <person name="Morin E."/>
            <person name="Salamov A."/>
            <person name="Lipzen A."/>
            <person name="Mereny Z."/>
            <person name="Hegedus B."/>
            <person name="Baldrian P."/>
            <person name="Stursova M."/>
            <person name="Weitz H."/>
            <person name="Taylor A."/>
            <person name="Grigoriev I.V."/>
            <person name="Nagy L.G."/>
            <person name="Martin F."/>
            <person name="Kauserud H."/>
        </authorList>
    </citation>
    <scope>NUCLEOTIDE SEQUENCE</scope>
    <source>
        <strain evidence="2">CBHHK173m</strain>
    </source>
</reference>
<accession>A0AAD6TMN2</accession>
<name>A0AAD6TMN2_9AGAR</name>
<dbReference type="AlphaFoldDB" id="A0AAD6TMN2"/>
<organism evidence="2 3">
    <name type="scientific">Mycena belliarum</name>
    <dbReference type="NCBI Taxonomy" id="1033014"/>
    <lineage>
        <taxon>Eukaryota</taxon>
        <taxon>Fungi</taxon>
        <taxon>Dikarya</taxon>
        <taxon>Basidiomycota</taxon>
        <taxon>Agaricomycotina</taxon>
        <taxon>Agaricomycetes</taxon>
        <taxon>Agaricomycetidae</taxon>
        <taxon>Agaricales</taxon>
        <taxon>Marasmiineae</taxon>
        <taxon>Mycenaceae</taxon>
        <taxon>Mycena</taxon>
    </lineage>
</organism>
<dbReference type="Proteomes" id="UP001222325">
    <property type="component" value="Unassembled WGS sequence"/>
</dbReference>